<evidence type="ECO:0000313" key="2">
    <source>
        <dbReference type="Proteomes" id="UP000765509"/>
    </source>
</evidence>
<evidence type="ECO:0000313" key="1">
    <source>
        <dbReference type="EMBL" id="MBW0495934.1"/>
    </source>
</evidence>
<name>A0A9Q3D319_9BASI</name>
<sequence>MNSLTDSMSFFGFNPQAVCEPGKLTVATTHIILASLQDASGSSLLEKLALEMTGVWLVLDLSSPIWQEYTFWSERAWAFIPFRRAVCNLARPQPHVVATSPV</sequence>
<gene>
    <name evidence="1" type="ORF">O181_035649</name>
</gene>
<dbReference type="AlphaFoldDB" id="A0A9Q3D319"/>
<proteinExistence type="predicted"/>
<dbReference type="Proteomes" id="UP000765509">
    <property type="component" value="Unassembled WGS sequence"/>
</dbReference>
<accession>A0A9Q3D319</accession>
<reference evidence="1" key="1">
    <citation type="submission" date="2021-03" db="EMBL/GenBank/DDBJ databases">
        <title>Draft genome sequence of rust myrtle Austropuccinia psidii MF-1, a brazilian biotype.</title>
        <authorList>
            <person name="Quecine M.C."/>
            <person name="Pachon D.M.R."/>
            <person name="Bonatelli M.L."/>
            <person name="Correr F.H."/>
            <person name="Franceschini L.M."/>
            <person name="Leite T.F."/>
            <person name="Margarido G.R.A."/>
            <person name="Almeida C.A."/>
            <person name="Ferrarezi J.A."/>
            <person name="Labate C.A."/>
        </authorList>
    </citation>
    <scope>NUCLEOTIDE SEQUENCE</scope>
    <source>
        <strain evidence="1">MF-1</strain>
    </source>
</reference>
<keyword evidence="2" id="KW-1185">Reference proteome</keyword>
<organism evidence="1 2">
    <name type="scientific">Austropuccinia psidii MF-1</name>
    <dbReference type="NCBI Taxonomy" id="1389203"/>
    <lineage>
        <taxon>Eukaryota</taxon>
        <taxon>Fungi</taxon>
        <taxon>Dikarya</taxon>
        <taxon>Basidiomycota</taxon>
        <taxon>Pucciniomycotina</taxon>
        <taxon>Pucciniomycetes</taxon>
        <taxon>Pucciniales</taxon>
        <taxon>Sphaerophragmiaceae</taxon>
        <taxon>Austropuccinia</taxon>
    </lineage>
</organism>
<protein>
    <submittedName>
        <fullName evidence="1">Uncharacterized protein</fullName>
    </submittedName>
</protein>
<dbReference type="EMBL" id="AVOT02013360">
    <property type="protein sequence ID" value="MBW0495934.1"/>
    <property type="molecule type" value="Genomic_DNA"/>
</dbReference>
<comment type="caution">
    <text evidence="1">The sequence shown here is derived from an EMBL/GenBank/DDBJ whole genome shotgun (WGS) entry which is preliminary data.</text>
</comment>